<name>A0A4Y6V653_9PROT</name>
<evidence type="ECO:0000256" key="7">
    <source>
        <dbReference type="ARBA" id="ARBA00023136"/>
    </source>
</evidence>
<dbReference type="Pfam" id="PF03799">
    <property type="entry name" value="FtsQ_DivIB_C"/>
    <property type="match status" value="1"/>
</dbReference>
<dbReference type="Proteomes" id="UP000317214">
    <property type="component" value="Chromosome"/>
</dbReference>
<comment type="subcellular location">
    <subcellularLocation>
        <location evidence="9">Cell inner membrane</location>
        <topology evidence="9">Single-pass type II membrane protein</topology>
    </subcellularLocation>
    <subcellularLocation>
        <location evidence="1">Membrane</location>
    </subcellularLocation>
    <text evidence="9">Localizes to the division septum.</text>
</comment>
<dbReference type="InterPro" id="IPR013685">
    <property type="entry name" value="POTRA_FtsQ_type"/>
</dbReference>
<feature type="compositionally biased region" description="Basic and acidic residues" evidence="10">
    <location>
        <begin position="1"/>
        <end position="10"/>
    </location>
</feature>
<keyword evidence="2 9" id="KW-1003">Cell membrane</keyword>
<protein>
    <recommendedName>
        <fullName evidence="9">Cell division protein FtsQ</fullName>
    </recommendedName>
</protein>
<dbReference type="GO" id="GO:0090529">
    <property type="term" value="P:cell septum assembly"/>
    <property type="evidence" value="ECO:0007669"/>
    <property type="project" value="InterPro"/>
</dbReference>
<dbReference type="OrthoDB" id="9783091at2"/>
<dbReference type="PANTHER" id="PTHR35851">
    <property type="entry name" value="CELL DIVISION PROTEIN FTSQ"/>
    <property type="match status" value="1"/>
</dbReference>
<reference evidence="12 13" key="1">
    <citation type="submission" date="2018-09" db="EMBL/GenBank/DDBJ databases">
        <title>The complete genome sequence of Neokomagataea tanensis NBRC 106556(T).</title>
        <authorList>
            <person name="Chua K.-O."/>
            <person name="See-Too W.-S."/>
            <person name="Hong K.-W."/>
            <person name="Yin W.-F."/>
            <person name="Chan K.-G."/>
        </authorList>
    </citation>
    <scope>NUCLEOTIDE SEQUENCE [LARGE SCALE GENOMIC DNA]</scope>
    <source>
        <strain evidence="13">AH13 \ NBRC 106556</strain>
    </source>
</reference>
<keyword evidence="8 9" id="KW-0131">Cell cycle</keyword>
<evidence type="ECO:0000256" key="3">
    <source>
        <dbReference type="ARBA" id="ARBA00022519"/>
    </source>
</evidence>
<dbReference type="PROSITE" id="PS51779">
    <property type="entry name" value="POTRA"/>
    <property type="match status" value="1"/>
</dbReference>
<evidence type="ECO:0000256" key="9">
    <source>
        <dbReference type="HAMAP-Rule" id="MF_00911"/>
    </source>
</evidence>
<keyword evidence="4 9" id="KW-0132">Cell division</keyword>
<dbReference type="GO" id="GO:0032153">
    <property type="term" value="C:cell division site"/>
    <property type="evidence" value="ECO:0007669"/>
    <property type="project" value="UniProtKB-UniRule"/>
</dbReference>
<feature type="region of interest" description="Disordered" evidence="10">
    <location>
        <begin position="1"/>
        <end position="21"/>
    </location>
</feature>
<keyword evidence="5 9" id="KW-0812">Transmembrane</keyword>
<dbReference type="GO" id="GO:0043093">
    <property type="term" value="P:FtsZ-dependent cytokinesis"/>
    <property type="evidence" value="ECO:0007669"/>
    <property type="project" value="UniProtKB-UniRule"/>
</dbReference>
<evidence type="ECO:0000259" key="11">
    <source>
        <dbReference type="PROSITE" id="PS51779"/>
    </source>
</evidence>
<evidence type="ECO:0000313" key="13">
    <source>
        <dbReference type="Proteomes" id="UP000317214"/>
    </source>
</evidence>
<dbReference type="KEGG" id="ntn:D5366_01345"/>
<dbReference type="Pfam" id="PF08478">
    <property type="entry name" value="POTRA_1"/>
    <property type="match status" value="1"/>
</dbReference>
<comment type="function">
    <text evidence="9">Essential cell division protein.</text>
</comment>
<organism evidence="12 13">
    <name type="scientific">Neokomagataea tanensis</name>
    <dbReference type="NCBI Taxonomy" id="661191"/>
    <lineage>
        <taxon>Bacteria</taxon>
        <taxon>Pseudomonadati</taxon>
        <taxon>Pseudomonadota</taxon>
        <taxon>Alphaproteobacteria</taxon>
        <taxon>Acetobacterales</taxon>
        <taxon>Acetobacteraceae</taxon>
        <taxon>Neokomagataea</taxon>
    </lineage>
</organism>
<dbReference type="Gene3D" id="3.40.50.11690">
    <property type="entry name" value="Cell division protein FtsQ/DivIB"/>
    <property type="match status" value="1"/>
</dbReference>
<dbReference type="InterPro" id="IPR026579">
    <property type="entry name" value="FtsQ"/>
</dbReference>
<dbReference type="AlphaFoldDB" id="A0A4Y6V653"/>
<keyword evidence="7 9" id="KW-0472">Membrane</keyword>
<dbReference type="EMBL" id="CP032485">
    <property type="protein sequence ID" value="QDH24130.1"/>
    <property type="molecule type" value="Genomic_DNA"/>
</dbReference>
<accession>A0A4Y6V653</accession>
<evidence type="ECO:0000256" key="10">
    <source>
        <dbReference type="SAM" id="MobiDB-lite"/>
    </source>
</evidence>
<evidence type="ECO:0000256" key="8">
    <source>
        <dbReference type="ARBA" id="ARBA00023306"/>
    </source>
</evidence>
<sequence length="321" mass="35500">MQRDPRHDQVIRPPSPEPWRSHAVHHDYAQTIHTGSNPNDDRPSRFKLVLRRIRRLIKPGFVVLTVLVLGGGAVHLVHLAASEERFAPLRARLVAMEPLPVKHIVVNGRHIISQQTIETALGVKIGQPLFSFSVETARARVNALPLVEQATVVRRMPDTIIVNITERTPVAVWQNHDHFSLINQAGEAVSGQGAVGQDSEIFRSLPLIVGDGANTAATSLFDAAAAFPDIRSRITAYVRVGGRRWDIVLRNGTTVMLPEDEEKPAFARLQQFQDSMKLLDRPIVSIDMRLPDRMVIHPPPPPTPPTAPPTAPEGSNQTKPQ</sequence>
<evidence type="ECO:0000256" key="2">
    <source>
        <dbReference type="ARBA" id="ARBA00022475"/>
    </source>
</evidence>
<feature type="compositionally biased region" description="Pro residues" evidence="10">
    <location>
        <begin position="297"/>
        <end position="311"/>
    </location>
</feature>
<feature type="region of interest" description="Disordered" evidence="10">
    <location>
        <begin position="292"/>
        <end position="321"/>
    </location>
</feature>
<keyword evidence="3 9" id="KW-0997">Cell inner membrane</keyword>
<gene>
    <name evidence="9" type="primary">ftsQ</name>
    <name evidence="12" type="ORF">D5366_01345</name>
</gene>
<dbReference type="Gene3D" id="3.10.20.310">
    <property type="entry name" value="membrane protein fhac"/>
    <property type="match status" value="1"/>
</dbReference>
<dbReference type="GO" id="GO:0005886">
    <property type="term" value="C:plasma membrane"/>
    <property type="evidence" value="ECO:0007669"/>
    <property type="project" value="UniProtKB-SubCell"/>
</dbReference>
<dbReference type="InterPro" id="IPR034746">
    <property type="entry name" value="POTRA"/>
</dbReference>
<evidence type="ECO:0000256" key="6">
    <source>
        <dbReference type="ARBA" id="ARBA00022989"/>
    </source>
</evidence>
<dbReference type="InterPro" id="IPR005548">
    <property type="entry name" value="Cell_div_FtsQ/DivIB_C"/>
</dbReference>
<proteinExistence type="inferred from homology"/>
<evidence type="ECO:0000313" key="12">
    <source>
        <dbReference type="EMBL" id="QDH24130.1"/>
    </source>
</evidence>
<feature type="transmembrane region" description="Helical" evidence="9">
    <location>
        <begin position="61"/>
        <end position="81"/>
    </location>
</feature>
<keyword evidence="13" id="KW-1185">Reference proteome</keyword>
<evidence type="ECO:0000256" key="5">
    <source>
        <dbReference type="ARBA" id="ARBA00022692"/>
    </source>
</evidence>
<dbReference type="PANTHER" id="PTHR35851:SF1">
    <property type="entry name" value="CELL DIVISION PROTEIN FTSQ"/>
    <property type="match status" value="1"/>
</dbReference>
<dbReference type="InterPro" id="IPR045335">
    <property type="entry name" value="FtsQ_C_sf"/>
</dbReference>
<keyword evidence="6 9" id="KW-1133">Transmembrane helix</keyword>
<evidence type="ECO:0000256" key="1">
    <source>
        <dbReference type="ARBA" id="ARBA00004370"/>
    </source>
</evidence>
<comment type="similarity">
    <text evidence="9">Belongs to the FtsQ/DivIB family. FtsQ subfamily.</text>
</comment>
<dbReference type="RefSeq" id="WP_141491967.1">
    <property type="nucleotide sequence ID" value="NZ_CP032485.1"/>
</dbReference>
<dbReference type="HAMAP" id="MF_00911">
    <property type="entry name" value="FtsQ_subfam"/>
    <property type="match status" value="1"/>
</dbReference>
<feature type="domain" description="POTRA" evidence="11">
    <location>
        <begin position="99"/>
        <end position="167"/>
    </location>
</feature>
<evidence type="ECO:0000256" key="4">
    <source>
        <dbReference type="ARBA" id="ARBA00022618"/>
    </source>
</evidence>